<dbReference type="SUPFAM" id="SSF55447">
    <property type="entry name" value="CO dehydrogenase flavoprotein C-terminal domain-like"/>
    <property type="match status" value="1"/>
</dbReference>
<accession>A0A1H1KI65</accession>
<evidence type="ECO:0000313" key="5">
    <source>
        <dbReference type="EMBL" id="SDR61469.1"/>
    </source>
</evidence>
<dbReference type="PANTHER" id="PTHR42659:SF2">
    <property type="entry name" value="XANTHINE DEHYDROGENASE SUBUNIT C-RELATED"/>
    <property type="match status" value="1"/>
</dbReference>
<protein>
    <submittedName>
        <fullName evidence="5">Carbon-monoxide dehydrogenase medium subunit</fullName>
    </submittedName>
</protein>
<evidence type="ECO:0000259" key="4">
    <source>
        <dbReference type="PROSITE" id="PS51387"/>
    </source>
</evidence>
<dbReference type="Gene3D" id="3.30.465.10">
    <property type="match status" value="1"/>
</dbReference>
<dbReference type="STRING" id="157910.SAMN05445850_7773"/>
<evidence type="ECO:0000256" key="1">
    <source>
        <dbReference type="ARBA" id="ARBA00022630"/>
    </source>
</evidence>
<dbReference type="PROSITE" id="PS51387">
    <property type="entry name" value="FAD_PCMH"/>
    <property type="match status" value="1"/>
</dbReference>
<dbReference type="Pfam" id="PF00941">
    <property type="entry name" value="FAD_binding_5"/>
    <property type="match status" value="1"/>
</dbReference>
<dbReference type="Proteomes" id="UP000199365">
    <property type="component" value="Unassembled WGS sequence"/>
</dbReference>
<evidence type="ECO:0000256" key="3">
    <source>
        <dbReference type="ARBA" id="ARBA00023002"/>
    </source>
</evidence>
<dbReference type="EMBL" id="FNKX01000004">
    <property type="protein sequence ID" value="SDR61469.1"/>
    <property type="molecule type" value="Genomic_DNA"/>
</dbReference>
<reference evidence="6" key="1">
    <citation type="submission" date="2016-10" db="EMBL/GenBank/DDBJ databases">
        <authorList>
            <person name="Varghese N."/>
            <person name="Submissions S."/>
        </authorList>
    </citation>
    <scope>NUCLEOTIDE SEQUENCE [LARGE SCALE GENOMIC DNA]</scope>
    <source>
        <strain evidence="6">DUS833</strain>
    </source>
</reference>
<dbReference type="Pfam" id="PF03450">
    <property type="entry name" value="CO_deh_flav_C"/>
    <property type="match status" value="1"/>
</dbReference>
<dbReference type="SMART" id="SM01092">
    <property type="entry name" value="CO_deh_flav_C"/>
    <property type="match status" value="1"/>
</dbReference>
<dbReference type="SUPFAM" id="SSF56176">
    <property type="entry name" value="FAD-binding/transporter-associated domain-like"/>
    <property type="match status" value="1"/>
</dbReference>
<dbReference type="InterPro" id="IPR016166">
    <property type="entry name" value="FAD-bd_PCMH"/>
</dbReference>
<dbReference type="GO" id="GO:0071949">
    <property type="term" value="F:FAD binding"/>
    <property type="evidence" value="ECO:0007669"/>
    <property type="project" value="InterPro"/>
</dbReference>
<dbReference type="Gene3D" id="3.30.390.50">
    <property type="entry name" value="CO dehydrogenase flavoprotein, C-terminal domain"/>
    <property type="match status" value="1"/>
</dbReference>
<keyword evidence="6" id="KW-1185">Reference proteome</keyword>
<dbReference type="PANTHER" id="PTHR42659">
    <property type="entry name" value="XANTHINE DEHYDROGENASE SUBUNIT C-RELATED"/>
    <property type="match status" value="1"/>
</dbReference>
<evidence type="ECO:0000313" key="6">
    <source>
        <dbReference type="Proteomes" id="UP000199365"/>
    </source>
</evidence>
<keyword evidence="1" id="KW-0285">Flavoprotein</keyword>
<dbReference type="AlphaFoldDB" id="A0A1H1KI65"/>
<organism evidence="5 6">
    <name type="scientific">Paraburkholderia tuberum</name>
    <dbReference type="NCBI Taxonomy" id="157910"/>
    <lineage>
        <taxon>Bacteria</taxon>
        <taxon>Pseudomonadati</taxon>
        <taxon>Pseudomonadota</taxon>
        <taxon>Betaproteobacteria</taxon>
        <taxon>Burkholderiales</taxon>
        <taxon>Burkholderiaceae</taxon>
        <taxon>Paraburkholderia</taxon>
    </lineage>
</organism>
<dbReference type="RefSeq" id="WP_090812286.1">
    <property type="nucleotide sequence ID" value="NZ_FNKX01000004.1"/>
</dbReference>
<dbReference type="InterPro" id="IPR016169">
    <property type="entry name" value="FAD-bd_PCMH_sub2"/>
</dbReference>
<dbReference type="InterPro" id="IPR051312">
    <property type="entry name" value="Diverse_Substr_Oxidored"/>
</dbReference>
<feature type="domain" description="FAD-binding PCMH-type" evidence="4">
    <location>
        <begin position="2"/>
        <end position="177"/>
    </location>
</feature>
<dbReference type="InterPro" id="IPR036318">
    <property type="entry name" value="FAD-bd_PCMH-like_sf"/>
</dbReference>
<gene>
    <name evidence="5" type="ORF">SAMN05445850_7773</name>
</gene>
<proteinExistence type="predicted"/>
<dbReference type="InterPro" id="IPR002346">
    <property type="entry name" value="Mopterin_DH_FAD-bd"/>
</dbReference>
<keyword evidence="3" id="KW-0560">Oxidoreductase</keyword>
<dbReference type="InterPro" id="IPR036683">
    <property type="entry name" value="CO_DH_flav_C_dom_sf"/>
</dbReference>
<sequence length="292" mass="30833">MLSKRAPHLYVAKTVEEAVTALHDYGHDGEPIAGATWIMRAPVRRAPLKKAYVSLAAIGEMNAIDVTEREISIGASVTHQALAAMLGSVPSLKVLTDAAAKSANPAVRGVATIGGNLCSAGFPAADLVPALMSLAAEVELATVNGSSRTSVEAFLQARASLEPGAIVRRISIPRRAHYSAHARLPLRKAGDYPVAIVSAALEVAPDGRVSHATVAVGSVEERSRQWPELENALVGGPLDADRAKLIGAQHLRVFKGRDGVEAPGWYRTQVLPALLHRAVADIQAQLEKQQGR</sequence>
<name>A0A1H1KI65_9BURK</name>
<keyword evidence="2" id="KW-0274">FAD</keyword>
<dbReference type="InterPro" id="IPR005107">
    <property type="entry name" value="CO_DH_flav_C"/>
</dbReference>
<dbReference type="GO" id="GO:0016491">
    <property type="term" value="F:oxidoreductase activity"/>
    <property type="evidence" value="ECO:0007669"/>
    <property type="project" value="UniProtKB-KW"/>
</dbReference>
<evidence type="ECO:0000256" key="2">
    <source>
        <dbReference type="ARBA" id="ARBA00022827"/>
    </source>
</evidence>